<dbReference type="Gene3D" id="3.80.10.10">
    <property type="entry name" value="Ribonuclease Inhibitor"/>
    <property type="match status" value="1"/>
</dbReference>
<reference evidence="1 3" key="1">
    <citation type="journal article" date="2019" name="New Phytol.">
        <title>Comparative genomics reveals unique wood-decay strategies and fruiting body development in the Schizophyllaceae.</title>
        <authorList>
            <person name="Almasi E."/>
            <person name="Sahu N."/>
            <person name="Krizsan K."/>
            <person name="Balint B."/>
            <person name="Kovacs G.M."/>
            <person name="Kiss B."/>
            <person name="Cseklye J."/>
            <person name="Drula E."/>
            <person name="Henrissat B."/>
            <person name="Nagy I."/>
            <person name="Chovatia M."/>
            <person name="Adam C."/>
            <person name="LaButti K."/>
            <person name="Lipzen A."/>
            <person name="Riley R."/>
            <person name="Grigoriev I.V."/>
            <person name="Nagy L.G."/>
        </authorList>
    </citation>
    <scope>NUCLEOTIDE SEQUENCE [LARGE SCALE GENOMIC DNA]</scope>
    <source>
        <strain evidence="1 3">NL-1724</strain>
    </source>
</reference>
<evidence type="ECO:0000313" key="2">
    <source>
        <dbReference type="EMBL" id="TRM59757.1"/>
    </source>
</evidence>
<evidence type="ECO:0000313" key="1">
    <source>
        <dbReference type="EMBL" id="TRM59705.1"/>
    </source>
</evidence>
<proteinExistence type="predicted"/>
<dbReference type="InterPro" id="IPR032675">
    <property type="entry name" value="LRR_dom_sf"/>
</dbReference>
<protein>
    <recommendedName>
        <fullName evidence="4">F-box domain-containing protein</fullName>
    </recommendedName>
</protein>
<keyword evidence="3" id="KW-1185">Reference proteome</keyword>
<evidence type="ECO:0008006" key="4">
    <source>
        <dbReference type="Google" id="ProtNLM"/>
    </source>
</evidence>
<dbReference type="AlphaFoldDB" id="A0A550C4I0"/>
<gene>
    <name evidence="2" type="ORF">BD626DRAFT_539212</name>
    <name evidence="1" type="ORF">BD626DRAFT_572382</name>
</gene>
<comment type="caution">
    <text evidence="1">The sequence shown here is derived from an EMBL/GenBank/DDBJ whole genome shotgun (WGS) entry which is preliminary data.</text>
</comment>
<organism evidence="1 3">
    <name type="scientific">Schizophyllum amplum</name>
    <dbReference type="NCBI Taxonomy" id="97359"/>
    <lineage>
        <taxon>Eukaryota</taxon>
        <taxon>Fungi</taxon>
        <taxon>Dikarya</taxon>
        <taxon>Basidiomycota</taxon>
        <taxon>Agaricomycotina</taxon>
        <taxon>Agaricomycetes</taxon>
        <taxon>Agaricomycetidae</taxon>
        <taxon>Agaricales</taxon>
        <taxon>Schizophyllaceae</taxon>
        <taxon>Schizophyllum</taxon>
    </lineage>
</organism>
<dbReference type="EMBL" id="VDMD01000026">
    <property type="protein sequence ID" value="TRM59705.1"/>
    <property type="molecule type" value="Genomic_DNA"/>
</dbReference>
<dbReference type="Proteomes" id="UP000320762">
    <property type="component" value="Unassembled WGS sequence"/>
</dbReference>
<dbReference type="EMBL" id="VDMD01000026">
    <property type="protein sequence ID" value="TRM59757.1"/>
    <property type="molecule type" value="Genomic_DNA"/>
</dbReference>
<sequence>MTFAGALDLPEIQGEICRISPRGTLYHVAQVNTSWGAAATASLWSSLPGLLPLLSLMPYSSINWSAYASLNASGGLQKNLSLDIQLTTDQVEKVLRRSRIVNQIHFGGGYEDRATNLSIAIAVQAMFPTDELFPMLKTVTMRACTQKLWVTMPQIPYAVAGVTIAQGRRNADEIRGLAATFPQAPSLAINCRLDCPRSYMAAIVHGITALHVHGQDLGVVLAVIGSRPAWSIKELRIDVPVAAPGQLDHLFCLLTQHCLSTIRLAITIHALVEDQRWSLTSAVLQALSTLWLTSLYLHLPMRASMSDDDLIAAAESWPGIQELRVIDISPLPPPRPATSMCTLHGLAAVISRCPHLEEIALPGLLDCRSVPTALETRMILRSSLPSSGFPLALLEVEDCLVHDVEAAGSFLRGLFPYLLCIGCWEDGSSETLDQLSQYLLDYPALE</sequence>
<accession>A0A550C4I0</accession>
<reference evidence="1" key="2">
    <citation type="submission" date="2019-06" db="EMBL/GenBank/DDBJ databases">
        <authorList>
            <consortium name="DOE Joint Genome Institute"/>
            <person name="Ahrendt S.R."/>
            <person name="Cantor M.N."/>
            <person name="Hua S.X."/>
        </authorList>
    </citation>
    <scope>NUCLEOTIDE SEQUENCE</scope>
    <source>
        <strain evidence="1">NL-1724</strain>
    </source>
</reference>
<evidence type="ECO:0000313" key="3">
    <source>
        <dbReference type="Proteomes" id="UP000320762"/>
    </source>
</evidence>
<name>A0A550C4I0_9AGAR</name>